<gene>
    <name evidence="2" type="ORF">HNQ61_003910</name>
</gene>
<reference evidence="2 3" key="1">
    <citation type="submission" date="2020-08" db="EMBL/GenBank/DDBJ databases">
        <title>Genomic Encyclopedia of Type Strains, Phase IV (KMG-IV): sequencing the most valuable type-strain genomes for metagenomic binning, comparative biology and taxonomic classification.</title>
        <authorList>
            <person name="Goeker M."/>
        </authorList>
    </citation>
    <scope>NUCLEOTIDE SEQUENCE [LARGE SCALE GENOMIC DNA]</scope>
    <source>
        <strain evidence="2 3">DSM 29007</strain>
    </source>
</reference>
<dbReference type="RefSeq" id="WP_170032051.1">
    <property type="nucleotide sequence ID" value="NZ_JABDTL010000001.1"/>
</dbReference>
<keyword evidence="1" id="KW-0812">Transmembrane</keyword>
<name>A0A841H2Q5_9BACT</name>
<sequence length="220" mass="25314">MGFEAWIGIAGFAGTLLLVLVGLLNFSVFWRQLRLAQEQIDTAVRQLEIAQKQPDLHLIQRAITETTDYVRLLMDHPHLRPYFYDGAVWAPGDQASLDEVKLMAELILNNFASALMHSAAFPQYPVRGIDRTIMFHLRRSAALREFLTENFDRFPFTGLTMLALKSETRAEVEADLQRMLDAPDVDDAERTRLTEIMELYRTSAPREAIEYTTHTMARRR</sequence>
<evidence type="ECO:0000313" key="3">
    <source>
        <dbReference type="Proteomes" id="UP000582837"/>
    </source>
</evidence>
<proteinExistence type="predicted"/>
<dbReference type="AlphaFoldDB" id="A0A841H2Q5"/>
<protein>
    <submittedName>
        <fullName evidence="2">Uncharacterized protein</fullName>
    </submittedName>
</protein>
<keyword evidence="3" id="KW-1185">Reference proteome</keyword>
<evidence type="ECO:0000313" key="2">
    <source>
        <dbReference type="EMBL" id="MBB6072248.1"/>
    </source>
</evidence>
<accession>A0A841H2Q5</accession>
<comment type="caution">
    <text evidence="2">The sequence shown here is derived from an EMBL/GenBank/DDBJ whole genome shotgun (WGS) entry which is preliminary data.</text>
</comment>
<keyword evidence="1" id="KW-1133">Transmembrane helix</keyword>
<keyword evidence="1" id="KW-0472">Membrane</keyword>
<evidence type="ECO:0000256" key="1">
    <source>
        <dbReference type="SAM" id="Phobius"/>
    </source>
</evidence>
<feature type="transmembrane region" description="Helical" evidence="1">
    <location>
        <begin position="6"/>
        <end position="30"/>
    </location>
</feature>
<dbReference type="EMBL" id="JACHIA010000013">
    <property type="protein sequence ID" value="MBB6072248.1"/>
    <property type="molecule type" value="Genomic_DNA"/>
</dbReference>
<organism evidence="2 3">
    <name type="scientific">Longimicrobium terrae</name>
    <dbReference type="NCBI Taxonomy" id="1639882"/>
    <lineage>
        <taxon>Bacteria</taxon>
        <taxon>Pseudomonadati</taxon>
        <taxon>Gemmatimonadota</taxon>
        <taxon>Longimicrobiia</taxon>
        <taxon>Longimicrobiales</taxon>
        <taxon>Longimicrobiaceae</taxon>
        <taxon>Longimicrobium</taxon>
    </lineage>
</organism>
<dbReference type="Proteomes" id="UP000582837">
    <property type="component" value="Unassembled WGS sequence"/>
</dbReference>